<gene>
    <name evidence="2" type="ORF">PRIO_5503</name>
</gene>
<evidence type="ECO:0000313" key="3">
    <source>
        <dbReference type="Proteomes" id="UP000033163"/>
    </source>
</evidence>
<organism evidence="2 3">
    <name type="scientific">Paenibacillus riograndensis SBR5</name>
    <dbReference type="NCBI Taxonomy" id="1073571"/>
    <lineage>
        <taxon>Bacteria</taxon>
        <taxon>Bacillati</taxon>
        <taxon>Bacillota</taxon>
        <taxon>Bacilli</taxon>
        <taxon>Bacillales</taxon>
        <taxon>Paenibacillaceae</taxon>
        <taxon>Paenibacillus</taxon>
        <taxon>Paenibacillus sonchi group</taxon>
    </lineage>
</organism>
<feature type="transmembrane region" description="Helical" evidence="1">
    <location>
        <begin position="40"/>
        <end position="56"/>
    </location>
</feature>
<sequence length="88" mass="10372">MRSEKDFLAGMWRNIELAEAEQLQKKQARERNRRLLKKNIIMYTALLVTFVLLILWLPSNPGFITCICGAYLLLGYILDDFSYKIFIK</sequence>
<keyword evidence="1" id="KW-0812">Transmembrane</keyword>
<dbReference type="Proteomes" id="UP000033163">
    <property type="component" value="Chromosome I"/>
</dbReference>
<protein>
    <submittedName>
        <fullName evidence="2">Uncharacterized protein</fullName>
    </submittedName>
</protein>
<dbReference type="STRING" id="483937.AMQ84_18510"/>
<dbReference type="RefSeq" id="WP_020426296.1">
    <property type="nucleotide sequence ID" value="NZ_LN831776.1"/>
</dbReference>
<evidence type="ECO:0000256" key="1">
    <source>
        <dbReference type="SAM" id="Phobius"/>
    </source>
</evidence>
<keyword evidence="1" id="KW-1133">Transmembrane helix</keyword>
<accession>A0A0E4HEP6</accession>
<name>A0A0E4HEP6_9BACL</name>
<dbReference type="HOGENOM" id="CLU_2466088_0_0_9"/>
<dbReference type="KEGG" id="pri:PRIO_5503"/>
<dbReference type="PATRIC" id="fig|1073571.4.peg.5899"/>
<dbReference type="EMBL" id="LN831776">
    <property type="protein sequence ID" value="CQR57890.1"/>
    <property type="molecule type" value="Genomic_DNA"/>
</dbReference>
<proteinExistence type="predicted"/>
<dbReference type="AlphaFoldDB" id="A0A0E4HEP6"/>
<reference evidence="3" key="1">
    <citation type="submission" date="2015-03" db="EMBL/GenBank/DDBJ databases">
        <authorList>
            <person name="Wibberg D."/>
        </authorList>
    </citation>
    <scope>NUCLEOTIDE SEQUENCE [LARGE SCALE GENOMIC DNA]</scope>
</reference>
<feature type="transmembrane region" description="Helical" evidence="1">
    <location>
        <begin position="62"/>
        <end position="78"/>
    </location>
</feature>
<evidence type="ECO:0000313" key="2">
    <source>
        <dbReference type="EMBL" id="CQR57890.1"/>
    </source>
</evidence>
<keyword evidence="1" id="KW-0472">Membrane</keyword>